<accession>A0A6B9HDR5</accession>
<name>A0A6B9HDR5_9BURK</name>
<dbReference type="EMBL" id="MN695290">
    <property type="protein sequence ID" value="QGY72943.1"/>
    <property type="molecule type" value="Genomic_DNA"/>
</dbReference>
<organism evidence="1">
    <name type="scientific">Mycetohabitans sp</name>
    <dbReference type="NCBI Taxonomy" id="2571162"/>
    <lineage>
        <taxon>Bacteria</taxon>
        <taxon>Pseudomonadati</taxon>
        <taxon>Pseudomonadota</taxon>
        <taxon>Betaproteobacteria</taxon>
        <taxon>Burkholderiales</taxon>
        <taxon>Burkholderiaceae</taxon>
        <taxon>Mycetohabitans</taxon>
    </lineage>
</organism>
<sequence length="38" mass="4206">MRAQADYLIICDIQDCALRVLCRLASGAKFTARCSCLL</sequence>
<dbReference type="AlphaFoldDB" id="A0A6B9HDR5"/>
<protein>
    <submittedName>
        <fullName evidence="1">Uncharacterized protein</fullName>
    </submittedName>
</protein>
<evidence type="ECO:0000313" key="1">
    <source>
        <dbReference type="EMBL" id="QGY72943.1"/>
    </source>
</evidence>
<proteinExistence type="predicted"/>
<reference evidence="1" key="1">
    <citation type="journal article" date="2020" name="ACS Chem. Biol.">
        <title>Genome Mining and Heterologous Expression Reveal Two Distinct Families of Lasso Peptides Highly Conserved in Endofungal Bacteria.</title>
        <authorList>
            <person name="Bratovanov E.V."/>
            <person name="Ishida K."/>
            <person name="Heinze B."/>
            <person name="Pidot S.J."/>
            <person name="Stinear T.P."/>
            <person name="Hegemann J.D."/>
            <person name="Marahiel M.A."/>
            <person name="Hertweck C."/>
        </authorList>
    </citation>
    <scope>NUCLEOTIDE SEQUENCE</scope>
    <source>
        <strain evidence="1">B8</strain>
    </source>
</reference>